<evidence type="ECO:0000256" key="1">
    <source>
        <dbReference type="ARBA" id="ARBA00009199"/>
    </source>
</evidence>
<dbReference type="GO" id="GO:0016740">
    <property type="term" value="F:transferase activity"/>
    <property type="evidence" value="ECO:0007669"/>
    <property type="project" value="UniProtKB-KW"/>
</dbReference>
<sequence length="563" mass="61820">MSGTLNWEATAAQKCDDRTNSLQAYAHWGLGDLAPPSSQKNVISLVHAHLTNRERSFLASDVTDLAHRVATRECTAVEVATAFCKATYTAQELTNCITDVMFDQALARARELDEHLSRTGQVVGPLHGVPVSIKDRISVKGEDTCCGYIAWAGKKIAQEDAPVVQILRAAGAIIYVKTTNPQSLFVFETSSNIYGYTTNPYNRNLSSGGSSGGEGALVGARASLLGVGTDILRLGSIHTRVPSAWCGLYGLRPSTYRIPSAGNMAGYKGMENLVGVVGPMAHSVRDLELFCRVILEYEPWTIDFKVLRMPWNSTVAQGKDERKLIIGMFIDDGVVAPHPPIVESLYRVRDALVAAGHEVIGWEPMDHQQAIEVVSKLYLLDGGGEIRSVLAESGEPPIPSVARILIGAEKHGAYTLAESWEMNAKRDDFRARALKHWNETAQRTKSGRPVDAILCPASATLAPPHWTMRWFGYTSYWNLVDFPAAVFPVGKPLDASRWRSEGHLGSAKPRNSIEEFVANQWDPDTYDGAPVALQLVGRRWQEEKLIADLRVVDEVIAQQKLNF</sequence>
<gene>
    <name evidence="5" type="ORF">V565_065830</name>
</gene>
<dbReference type="OrthoDB" id="6428749at2759"/>
<dbReference type="Gene3D" id="3.90.1300.10">
    <property type="entry name" value="Amidase signature (AS) domain"/>
    <property type="match status" value="1"/>
</dbReference>
<dbReference type="SUPFAM" id="SSF75304">
    <property type="entry name" value="Amidase signature (AS) enzymes"/>
    <property type="match status" value="1"/>
</dbReference>
<dbReference type="Proteomes" id="UP000027456">
    <property type="component" value="Unassembled WGS sequence"/>
</dbReference>
<dbReference type="AlphaFoldDB" id="A0A074SMC5"/>
<feature type="active site" description="Charge relay system" evidence="3">
    <location>
        <position position="210"/>
    </location>
</feature>
<evidence type="ECO:0000256" key="2">
    <source>
        <dbReference type="ARBA" id="ARBA00022801"/>
    </source>
</evidence>
<dbReference type="InterPro" id="IPR023631">
    <property type="entry name" value="Amidase_dom"/>
</dbReference>
<name>A0A074SMC5_9AGAM</name>
<comment type="caution">
    <text evidence="5">The sequence shown here is derived from an EMBL/GenBank/DDBJ whole genome shotgun (WGS) entry which is preliminary data.</text>
</comment>
<dbReference type="PANTHER" id="PTHR46072">
    <property type="entry name" value="AMIDASE-RELATED-RELATED"/>
    <property type="match status" value="1"/>
</dbReference>
<protein>
    <submittedName>
        <fullName evidence="5">Glutamyl-tRNA(Gln) amidotransferase subunit A</fullName>
    </submittedName>
</protein>
<evidence type="ECO:0000259" key="4">
    <source>
        <dbReference type="Pfam" id="PF01425"/>
    </source>
</evidence>
<feature type="domain" description="Amidase" evidence="4">
    <location>
        <begin position="78"/>
        <end position="545"/>
    </location>
</feature>
<comment type="similarity">
    <text evidence="1">Belongs to the amidase family.</text>
</comment>
<feature type="active site" description="Charge relay system" evidence="3">
    <location>
        <position position="134"/>
    </location>
</feature>
<proteinExistence type="inferred from homology"/>
<dbReference type="GO" id="GO:0016787">
    <property type="term" value="F:hydrolase activity"/>
    <property type="evidence" value="ECO:0007669"/>
    <property type="project" value="UniProtKB-KW"/>
</dbReference>
<keyword evidence="6" id="KW-1185">Reference proteome</keyword>
<feature type="active site" description="Acyl-ester intermediate" evidence="3">
    <location>
        <position position="236"/>
    </location>
</feature>
<organism evidence="5 6">
    <name type="scientific">Rhizoctonia solani 123E</name>
    <dbReference type="NCBI Taxonomy" id="1423351"/>
    <lineage>
        <taxon>Eukaryota</taxon>
        <taxon>Fungi</taxon>
        <taxon>Dikarya</taxon>
        <taxon>Basidiomycota</taxon>
        <taxon>Agaricomycotina</taxon>
        <taxon>Agaricomycetes</taxon>
        <taxon>Cantharellales</taxon>
        <taxon>Ceratobasidiaceae</taxon>
        <taxon>Rhizoctonia</taxon>
    </lineage>
</organism>
<reference evidence="5 6" key="1">
    <citation type="submission" date="2013-12" db="EMBL/GenBank/DDBJ databases">
        <authorList>
            <person name="Cubeta M."/>
            <person name="Pakala S."/>
            <person name="Fedorova N."/>
            <person name="Thomas E."/>
            <person name="Dean R."/>
            <person name="Jabaji S."/>
            <person name="Neate S."/>
            <person name="Toda T."/>
            <person name="Tavantzis S."/>
            <person name="Vilgalys R."/>
            <person name="Bharathan N."/>
            <person name="Pakala S."/>
            <person name="Losada L.S."/>
            <person name="Zafar N."/>
            <person name="Nierman W."/>
        </authorList>
    </citation>
    <scope>NUCLEOTIDE SEQUENCE [LARGE SCALE GENOMIC DNA]</scope>
    <source>
        <strain evidence="5 6">123E</strain>
    </source>
</reference>
<dbReference type="PIRSF" id="PIRSF001221">
    <property type="entry name" value="Amidase_fungi"/>
    <property type="match status" value="1"/>
</dbReference>
<dbReference type="STRING" id="1423351.A0A074SMC5"/>
<dbReference type="HOGENOM" id="CLU_009600_9_2_1"/>
<dbReference type="EMBL" id="AZST01000186">
    <property type="protein sequence ID" value="KEP51207.1"/>
    <property type="molecule type" value="Genomic_DNA"/>
</dbReference>
<accession>A0A074SMC5</accession>
<keyword evidence="2" id="KW-0378">Hydrolase</keyword>
<evidence type="ECO:0000313" key="6">
    <source>
        <dbReference type="Proteomes" id="UP000027456"/>
    </source>
</evidence>
<evidence type="ECO:0000313" key="5">
    <source>
        <dbReference type="EMBL" id="KEP51207.1"/>
    </source>
</evidence>
<dbReference type="Pfam" id="PF01425">
    <property type="entry name" value="Amidase"/>
    <property type="match status" value="1"/>
</dbReference>
<evidence type="ECO:0000256" key="3">
    <source>
        <dbReference type="PIRSR" id="PIRSR001221-1"/>
    </source>
</evidence>
<dbReference type="InterPro" id="IPR036928">
    <property type="entry name" value="AS_sf"/>
</dbReference>
<keyword evidence="5" id="KW-0808">Transferase</keyword>